<evidence type="ECO:0000313" key="9">
    <source>
        <dbReference type="Proteomes" id="UP000276133"/>
    </source>
</evidence>
<evidence type="ECO:0000313" key="8">
    <source>
        <dbReference type="EMBL" id="RNA13905.1"/>
    </source>
</evidence>
<evidence type="ECO:0000256" key="7">
    <source>
        <dbReference type="PIRSR" id="PIRSR005902-1"/>
    </source>
</evidence>
<dbReference type="GO" id="GO:0005829">
    <property type="term" value="C:cytosol"/>
    <property type="evidence" value="ECO:0007669"/>
    <property type="project" value="TreeGrafter"/>
</dbReference>
<proteinExistence type="inferred from homology"/>
<dbReference type="InterPro" id="IPR032466">
    <property type="entry name" value="Metal_Hydrolase"/>
</dbReference>
<evidence type="ECO:0000256" key="6">
    <source>
        <dbReference type="ARBA" id="ARBA00045223"/>
    </source>
</evidence>
<dbReference type="InterPro" id="IPR050891">
    <property type="entry name" value="TatD-type_Hydrolase"/>
</dbReference>
<dbReference type="Proteomes" id="UP000276133">
    <property type="component" value="Unassembled WGS sequence"/>
</dbReference>
<feature type="binding site" evidence="7">
    <location>
        <position position="34"/>
    </location>
    <ligand>
        <name>a divalent metal cation</name>
        <dbReference type="ChEBI" id="CHEBI:60240"/>
        <label>1</label>
    </ligand>
</feature>
<comment type="caution">
    <text evidence="8">The sequence shown here is derived from an EMBL/GenBank/DDBJ whole genome shotgun (WGS) entry which is preliminary data.</text>
</comment>
<evidence type="ECO:0000256" key="3">
    <source>
        <dbReference type="ARBA" id="ARBA00022723"/>
    </source>
</evidence>
<dbReference type="PIRSF" id="PIRSF005902">
    <property type="entry name" value="DNase_TatD"/>
    <property type="match status" value="1"/>
</dbReference>
<dbReference type="CDD" id="cd01310">
    <property type="entry name" value="TatD_DNAse"/>
    <property type="match status" value="1"/>
</dbReference>
<dbReference type="Gene3D" id="3.20.20.140">
    <property type="entry name" value="Metal-dependent hydrolases"/>
    <property type="match status" value="1"/>
</dbReference>
<comment type="function">
    <text evidence="6">Deoxyribonuclease which catalyzes (in vitro) the decatenation of kinetoplast DNA, which are circular DNA catenated to each other, producing linear DNA molecules. Plays an important role in chromosomal segregation and cell cycle progression during eye development probably via its DNA decatenation activity.</text>
</comment>
<dbReference type="GO" id="GO:0046872">
    <property type="term" value="F:metal ion binding"/>
    <property type="evidence" value="ECO:0007669"/>
    <property type="project" value="UniProtKB-KW"/>
</dbReference>
<protein>
    <recommendedName>
        <fullName evidence="5">Deoxyribonuclease TATDN1</fullName>
    </recommendedName>
</protein>
<organism evidence="8 9">
    <name type="scientific">Brachionus plicatilis</name>
    <name type="common">Marine rotifer</name>
    <name type="synonym">Brachionus muelleri</name>
    <dbReference type="NCBI Taxonomy" id="10195"/>
    <lineage>
        <taxon>Eukaryota</taxon>
        <taxon>Metazoa</taxon>
        <taxon>Spiralia</taxon>
        <taxon>Gnathifera</taxon>
        <taxon>Rotifera</taxon>
        <taxon>Eurotatoria</taxon>
        <taxon>Monogononta</taxon>
        <taxon>Pseudotrocha</taxon>
        <taxon>Ploima</taxon>
        <taxon>Brachionidae</taxon>
        <taxon>Brachionus</taxon>
    </lineage>
</organism>
<keyword evidence="9" id="KW-1185">Reference proteome</keyword>
<dbReference type="PANTHER" id="PTHR10060:SF15">
    <property type="entry name" value="DEOXYRIBONUCLEASE TATDN1"/>
    <property type="match status" value="1"/>
</dbReference>
<dbReference type="EMBL" id="REGN01005300">
    <property type="protein sequence ID" value="RNA13905.1"/>
    <property type="molecule type" value="Genomic_DNA"/>
</dbReference>
<gene>
    <name evidence="8" type="ORF">BpHYR1_016090</name>
</gene>
<dbReference type="SUPFAM" id="SSF51556">
    <property type="entry name" value="Metallo-dependent hydrolases"/>
    <property type="match status" value="1"/>
</dbReference>
<reference evidence="8 9" key="1">
    <citation type="journal article" date="2018" name="Sci. Rep.">
        <title>Genomic signatures of local adaptation to the degree of environmental predictability in rotifers.</title>
        <authorList>
            <person name="Franch-Gras L."/>
            <person name="Hahn C."/>
            <person name="Garcia-Roger E.M."/>
            <person name="Carmona M.J."/>
            <person name="Serra M."/>
            <person name="Gomez A."/>
        </authorList>
    </citation>
    <scope>NUCLEOTIDE SEQUENCE [LARGE SCALE GENOMIC DNA]</scope>
    <source>
        <strain evidence="8">HYR1</strain>
    </source>
</reference>
<accession>A0A3M7QSE6</accession>
<evidence type="ECO:0000256" key="4">
    <source>
        <dbReference type="ARBA" id="ARBA00022801"/>
    </source>
</evidence>
<dbReference type="PANTHER" id="PTHR10060">
    <property type="entry name" value="TATD FAMILY DEOXYRIBONUCLEASE"/>
    <property type="match status" value="1"/>
</dbReference>
<feature type="binding site" evidence="7">
    <location>
        <position position="160"/>
    </location>
    <ligand>
        <name>a divalent metal cation</name>
        <dbReference type="ChEBI" id="CHEBI:60240"/>
        <label>2</label>
    </ligand>
</feature>
<feature type="binding site" evidence="7">
    <location>
        <position position="233"/>
    </location>
    <ligand>
        <name>a divalent metal cation</name>
        <dbReference type="ChEBI" id="CHEBI:60240"/>
        <label>1</label>
    </ligand>
</feature>
<dbReference type="STRING" id="10195.A0A3M7QSE6"/>
<evidence type="ECO:0000256" key="1">
    <source>
        <dbReference type="ARBA" id="ARBA00009275"/>
    </source>
</evidence>
<keyword evidence="2" id="KW-0540">Nuclease</keyword>
<feature type="binding site" evidence="7">
    <location>
        <position position="123"/>
    </location>
    <ligand>
        <name>a divalent metal cation</name>
        <dbReference type="ChEBI" id="CHEBI:60240"/>
        <label>1</label>
    </ligand>
</feature>
<dbReference type="AlphaFoldDB" id="A0A3M7QSE6"/>
<sequence length="308" mass="35514">MSNLCFSKYDQLKLKIIDIGANLSDHMYSGFYNHSNKSIHQNDVKNVLDRAFANHVEKIIITGTTLEESKEVLKISEQNDNLYITVGCHPTRSNEFEANPERYYQELLDLIKENDKKVVAVGECGLDYDRLRFCSKEVQKKYFEMQLELPKETKKPLFLHCRNSYADFAEILKRHHDQLHGGVVHSFTGTKEEAKIFTDLGYYIGINGCSLKSQENIEAMVSIPTEFLMIETDCPWCEVKASHAGHKFIKTRMPCVKKENWNEDILVKGRNEPAAIIQVLEIMSATRNEDIYSLANTLYQNTQNVFEI</sequence>
<dbReference type="OrthoDB" id="6079689at2759"/>
<evidence type="ECO:0000256" key="5">
    <source>
        <dbReference type="ARBA" id="ARBA00039767"/>
    </source>
</evidence>
<name>A0A3M7QSE6_BRAPC</name>
<feature type="binding site" evidence="7">
    <location>
        <position position="185"/>
    </location>
    <ligand>
        <name>a divalent metal cation</name>
        <dbReference type="ChEBI" id="CHEBI:60240"/>
        <label>2</label>
    </ligand>
</feature>
<comment type="similarity">
    <text evidence="1">Belongs to the metallo-dependent hydrolases superfamily. TatD-type hydrolase family.</text>
</comment>
<evidence type="ECO:0000256" key="2">
    <source>
        <dbReference type="ARBA" id="ARBA00022722"/>
    </source>
</evidence>
<dbReference type="InterPro" id="IPR001130">
    <property type="entry name" value="TatD-like"/>
</dbReference>
<keyword evidence="3 7" id="KW-0479">Metal-binding</keyword>
<dbReference type="GO" id="GO:0008296">
    <property type="term" value="F:3'-5'-DNA exonuclease activity"/>
    <property type="evidence" value="ECO:0007669"/>
    <property type="project" value="TreeGrafter"/>
</dbReference>
<dbReference type="Pfam" id="PF01026">
    <property type="entry name" value="TatD_DNase"/>
    <property type="match status" value="1"/>
</dbReference>
<keyword evidence="4" id="KW-0378">Hydrolase</keyword>